<name>A0A2P4ZSB1_9HYPO</name>
<dbReference type="InterPro" id="IPR010730">
    <property type="entry name" value="HET"/>
</dbReference>
<dbReference type="PANTHER" id="PTHR33112">
    <property type="entry name" value="DOMAIN PROTEIN, PUTATIVE-RELATED"/>
    <property type="match status" value="1"/>
</dbReference>
<dbReference type="EMBL" id="JPDN02000011">
    <property type="protein sequence ID" value="PON27158.1"/>
    <property type="molecule type" value="Genomic_DNA"/>
</dbReference>
<gene>
    <name evidence="3" type="ORF">TGAM01_v204107</name>
</gene>
<dbReference type="GeneID" id="29980743"/>
<feature type="region of interest" description="Disordered" evidence="1">
    <location>
        <begin position="1"/>
        <end position="27"/>
    </location>
</feature>
<evidence type="ECO:0000313" key="3">
    <source>
        <dbReference type="EMBL" id="PON27158.1"/>
    </source>
</evidence>
<evidence type="ECO:0000313" key="4">
    <source>
        <dbReference type="Proteomes" id="UP000054821"/>
    </source>
</evidence>
<organism evidence="3 4">
    <name type="scientific">Trichoderma gamsii</name>
    <dbReference type="NCBI Taxonomy" id="398673"/>
    <lineage>
        <taxon>Eukaryota</taxon>
        <taxon>Fungi</taxon>
        <taxon>Dikarya</taxon>
        <taxon>Ascomycota</taxon>
        <taxon>Pezizomycotina</taxon>
        <taxon>Sordariomycetes</taxon>
        <taxon>Hypocreomycetidae</taxon>
        <taxon>Hypocreales</taxon>
        <taxon>Hypocreaceae</taxon>
        <taxon>Trichoderma</taxon>
    </lineage>
</organism>
<protein>
    <recommendedName>
        <fullName evidence="2">Heterokaryon incompatibility domain-containing protein</fullName>
    </recommendedName>
</protein>
<dbReference type="STRING" id="398673.A0A2P4ZSB1"/>
<evidence type="ECO:0000256" key="1">
    <source>
        <dbReference type="SAM" id="MobiDB-lite"/>
    </source>
</evidence>
<reference evidence="3 4" key="1">
    <citation type="journal article" date="2016" name="Genome Announc.">
        <title>Draft Whole-Genome Sequence of Trichoderma gamsii T6085, a Promising Biocontrol Agent of Fusarium Head Blight on Wheat.</title>
        <authorList>
            <person name="Baroncelli R."/>
            <person name="Zapparata A."/>
            <person name="Piaggeschi G."/>
            <person name="Sarrocco S."/>
            <person name="Vannacci G."/>
        </authorList>
    </citation>
    <scope>NUCLEOTIDE SEQUENCE [LARGE SCALE GENOMIC DNA]</scope>
    <source>
        <strain evidence="3 4">T6085</strain>
    </source>
</reference>
<dbReference type="Pfam" id="PF06985">
    <property type="entry name" value="HET"/>
    <property type="match status" value="1"/>
</dbReference>
<accession>A0A2P4ZSB1</accession>
<dbReference type="RefSeq" id="XP_024405934.1">
    <property type="nucleotide sequence ID" value="XM_024549349.1"/>
</dbReference>
<dbReference type="PANTHER" id="PTHR33112:SF16">
    <property type="entry name" value="HETEROKARYON INCOMPATIBILITY DOMAIN-CONTAINING PROTEIN"/>
    <property type="match status" value="1"/>
</dbReference>
<dbReference type="AlphaFoldDB" id="A0A2P4ZSB1"/>
<feature type="domain" description="Heterokaryon incompatibility" evidence="2">
    <location>
        <begin position="219"/>
        <end position="363"/>
    </location>
</feature>
<keyword evidence="4" id="KW-1185">Reference proteome</keyword>
<sequence length="565" mass="64964">MELQAARGQRRPAPEIDGRSLPRRSRRRIEDDPCNLCKLMFSRKGLQRLNSVDGLQHHTRAGCIASRDEGCKICKFIFLAVQKDCKEHDRDWDENSHLVFRNNHPQRPISNSGIYGLQCSLEGGLNNHEIAIDTFAKEDNVMGGIVQRRPLNRNVKSASVFSAARSLLEKCRHPTEPHKHCQYSRDTVLPSRVLDVGNSDDSRPTLNLKVNETETHAPYLALSYCWGGPQPLRLLLENVEELTADIDFEELPRSIQDAVFVTRELGFRYLWVDALCIIQDCVADKKREITRMSSIYKNATVTIAASSSKSATEGFLSNETEPYCPDFEFQVPMSGNRVGTVYMSAESYEPEHHLDTRGWTFQEFMLSTRLLFFSDYELLWQCKEVHLRGVSERGLEYTQPLEALPWVVFDDDAEPHYGSDDTDKIYLWKTVVQQYTERDLTVPDDRLDAIMGIVCELETLWRHECIYGLWKKWFIELLAWYKPYSEREKTRHIERAPSWSWASLNGVVKYKASISTEDAKITSLTVSAVELSCRVLNADRIKGDDRFKIHEEPDLVDAASEARRS</sequence>
<proteinExistence type="predicted"/>
<evidence type="ECO:0000259" key="2">
    <source>
        <dbReference type="Pfam" id="PF06985"/>
    </source>
</evidence>
<comment type="caution">
    <text evidence="3">The sequence shown here is derived from an EMBL/GenBank/DDBJ whole genome shotgun (WGS) entry which is preliminary data.</text>
</comment>
<dbReference type="Proteomes" id="UP000054821">
    <property type="component" value="Unassembled WGS sequence"/>
</dbReference>